<evidence type="ECO:0008006" key="3">
    <source>
        <dbReference type="Google" id="ProtNLM"/>
    </source>
</evidence>
<gene>
    <name evidence="1" type="ORF">LYSBPC_15430</name>
</gene>
<dbReference type="RefSeq" id="WP_264988180.1">
    <property type="nucleotide sequence ID" value="NZ_BRZA01000002.1"/>
</dbReference>
<accession>A0ABQ5NK13</accession>
<protein>
    <recommendedName>
        <fullName evidence="3">DUF4276 family protein</fullName>
    </recommendedName>
</protein>
<organism evidence="1 2">
    <name type="scientific">Lysinibacillus piscis</name>
    <dbReference type="NCBI Taxonomy" id="2518931"/>
    <lineage>
        <taxon>Bacteria</taxon>
        <taxon>Bacillati</taxon>
        <taxon>Bacillota</taxon>
        <taxon>Bacilli</taxon>
        <taxon>Bacillales</taxon>
        <taxon>Bacillaceae</taxon>
        <taxon>Lysinibacillus</taxon>
    </lineage>
</organism>
<comment type="caution">
    <text evidence="1">The sequence shown here is derived from an EMBL/GenBank/DDBJ whole genome shotgun (WGS) entry which is preliminary data.</text>
</comment>
<name>A0ABQ5NK13_9BACI</name>
<evidence type="ECO:0000313" key="1">
    <source>
        <dbReference type="EMBL" id="GLC88416.1"/>
    </source>
</evidence>
<reference evidence="1" key="1">
    <citation type="submission" date="2022-08" db="EMBL/GenBank/DDBJ databases">
        <title>Draft genome sequence of Lysinibacillus sp. strain KH24.</title>
        <authorList>
            <person name="Kanbe H."/>
            <person name="Itoh H."/>
        </authorList>
    </citation>
    <scope>NUCLEOTIDE SEQUENCE</scope>
    <source>
        <strain evidence="1">KH24</strain>
    </source>
</reference>
<dbReference type="Proteomes" id="UP001065593">
    <property type="component" value="Unassembled WGS sequence"/>
</dbReference>
<dbReference type="EMBL" id="BRZA01000002">
    <property type="protein sequence ID" value="GLC88416.1"/>
    <property type="molecule type" value="Genomic_DNA"/>
</dbReference>
<dbReference type="SUPFAM" id="SSF160945">
    <property type="entry name" value="PH0156-like"/>
    <property type="match status" value="1"/>
</dbReference>
<keyword evidence="2" id="KW-1185">Reference proteome</keyword>
<evidence type="ECO:0000313" key="2">
    <source>
        <dbReference type="Proteomes" id="UP001065593"/>
    </source>
</evidence>
<proteinExistence type="predicted"/>
<sequence length="241" mass="28438">MANMEKKVVLVLVEGNTDETLLIGRLRELFKEKEIRFEPKNGDIFYDMEQAKKPVKELIGNRVKEILLKRKFKPSNILAVLHILDTDGCFIESDAILVNNEQATLTEYQENGIYVQTEAQKHNIQQRNEVRSRNIQIMNTTQKILTYSYQAYYFSRHLEHVVFNDMNPKKENKVEKVDRFLDELEVPIEEFLEAFLPQERTATYEDTYKNSWQFVSQDLNSLKRATNIPLMLDFLQEQVPL</sequence>